<accession>A0A4R7SSU5</accession>
<protein>
    <recommendedName>
        <fullName evidence="11 12">Diaminopimelate decarboxylase</fullName>
        <shortName evidence="12">DAP decarboxylase</shortName>
        <shortName evidence="12">DAPDC</shortName>
        <ecNumber evidence="10 12">4.1.1.20</ecNumber>
    </recommendedName>
</protein>
<dbReference type="Pfam" id="PF02784">
    <property type="entry name" value="Orn_Arg_deC_N"/>
    <property type="match status" value="1"/>
</dbReference>
<dbReference type="InterPro" id="IPR022653">
    <property type="entry name" value="De-COase2_pyr-phos_BS"/>
</dbReference>
<comment type="similarity">
    <text evidence="9 12">Belongs to the Orn/Lys/Arg decarboxylase class-II family. LysA subfamily.</text>
</comment>
<dbReference type="CDD" id="cd06828">
    <property type="entry name" value="PLPDE_III_DapDC"/>
    <property type="match status" value="1"/>
</dbReference>
<evidence type="ECO:0000256" key="12">
    <source>
        <dbReference type="HAMAP-Rule" id="MF_02120"/>
    </source>
</evidence>
<feature type="active site" description="Proton donor" evidence="13">
    <location>
        <position position="392"/>
    </location>
</feature>
<dbReference type="InterPro" id="IPR009006">
    <property type="entry name" value="Ala_racemase/Decarboxylase_C"/>
</dbReference>
<keyword evidence="18" id="KW-1185">Reference proteome</keyword>
<evidence type="ECO:0000256" key="4">
    <source>
        <dbReference type="ARBA" id="ARBA00022898"/>
    </source>
</evidence>
<evidence type="ECO:0000256" key="11">
    <source>
        <dbReference type="ARBA" id="ARBA00074972"/>
    </source>
</evidence>
<dbReference type="InterPro" id="IPR029066">
    <property type="entry name" value="PLP-binding_barrel"/>
</dbReference>
<dbReference type="PANTHER" id="PTHR43727">
    <property type="entry name" value="DIAMINOPIMELATE DECARBOXYLASE"/>
    <property type="match status" value="1"/>
</dbReference>
<dbReference type="Pfam" id="PF00278">
    <property type="entry name" value="Orn_DAP_Arg_deC"/>
    <property type="match status" value="1"/>
</dbReference>
<dbReference type="GO" id="GO:0008836">
    <property type="term" value="F:diaminopimelate decarboxylase activity"/>
    <property type="evidence" value="ECO:0007669"/>
    <property type="project" value="UniProtKB-UniRule"/>
</dbReference>
<comment type="subunit">
    <text evidence="12">Homodimer.</text>
</comment>
<keyword evidence="2 12" id="KW-0028">Amino-acid biosynthesis</keyword>
<evidence type="ECO:0000256" key="9">
    <source>
        <dbReference type="ARBA" id="ARBA00060983"/>
    </source>
</evidence>
<dbReference type="FunFam" id="2.40.37.10:FF:000003">
    <property type="entry name" value="Diaminopimelate decarboxylase"/>
    <property type="match status" value="1"/>
</dbReference>
<dbReference type="EC" id="4.1.1.20" evidence="10 12"/>
<evidence type="ECO:0000256" key="5">
    <source>
        <dbReference type="ARBA" id="ARBA00023154"/>
    </source>
</evidence>
<proteinExistence type="inferred from homology"/>
<gene>
    <name evidence="12" type="primary">lysA</name>
    <name evidence="17" type="ORF">EI77_01069</name>
</gene>
<feature type="binding site" evidence="12">
    <location>
        <position position="393"/>
    </location>
    <ligand>
        <name>substrate</name>
    </ligand>
</feature>
<dbReference type="GO" id="GO:0009089">
    <property type="term" value="P:lysine biosynthetic process via diaminopimelate"/>
    <property type="evidence" value="ECO:0007669"/>
    <property type="project" value="UniProtKB-UniRule"/>
</dbReference>
<evidence type="ECO:0000256" key="1">
    <source>
        <dbReference type="ARBA" id="ARBA00001933"/>
    </source>
</evidence>
<dbReference type="PRINTS" id="PR01179">
    <property type="entry name" value="ODADCRBXLASE"/>
</dbReference>
<dbReference type="PANTHER" id="PTHR43727:SF2">
    <property type="entry name" value="GROUP IV DECARBOXYLASE"/>
    <property type="match status" value="1"/>
</dbReference>
<dbReference type="InterPro" id="IPR002986">
    <property type="entry name" value="DAP_deCOOHase_LysA"/>
</dbReference>
<keyword evidence="6 12" id="KW-0456">Lyase</keyword>
<reference evidence="17 18" key="1">
    <citation type="submission" date="2019-03" db="EMBL/GenBank/DDBJ databases">
        <title>Genomic Encyclopedia of Archaeal and Bacterial Type Strains, Phase II (KMG-II): from individual species to whole genera.</title>
        <authorList>
            <person name="Goeker M."/>
        </authorList>
    </citation>
    <scope>NUCLEOTIDE SEQUENCE [LARGE SCALE GENOMIC DNA]</scope>
    <source>
        <strain evidence="17 18">ATCC 25309</strain>
    </source>
</reference>
<evidence type="ECO:0000256" key="3">
    <source>
        <dbReference type="ARBA" id="ARBA00022793"/>
    </source>
</evidence>
<organism evidence="17 18">
    <name type="scientific">Prosthecobacter fusiformis</name>
    <dbReference type="NCBI Taxonomy" id="48464"/>
    <lineage>
        <taxon>Bacteria</taxon>
        <taxon>Pseudomonadati</taxon>
        <taxon>Verrucomicrobiota</taxon>
        <taxon>Verrucomicrobiia</taxon>
        <taxon>Verrucomicrobiales</taxon>
        <taxon>Verrucomicrobiaceae</taxon>
        <taxon>Prosthecobacter</taxon>
    </lineage>
</organism>
<feature type="domain" description="Orn/DAP/Arg decarboxylase 2 C-terminal" evidence="15">
    <location>
        <begin position="64"/>
        <end position="419"/>
    </location>
</feature>
<evidence type="ECO:0000256" key="6">
    <source>
        <dbReference type="ARBA" id="ARBA00023239"/>
    </source>
</evidence>
<dbReference type="PRINTS" id="PR01181">
    <property type="entry name" value="DAPDCRBXLASE"/>
</dbReference>
<evidence type="ECO:0000259" key="15">
    <source>
        <dbReference type="Pfam" id="PF00278"/>
    </source>
</evidence>
<evidence type="ECO:0000256" key="10">
    <source>
        <dbReference type="ARBA" id="ARBA00066427"/>
    </source>
</evidence>
<evidence type="ECO:0000256" key="7">
    <source>
        <dbReference type="ARBA" id="ARBA00050464"/>
    </source>
</evidence>
<feature type="binding site" evidence="12">
    <location>
        <position position="325"/>
    </location>
    <ligand>
        <name>substrate</name>
    </ligand>
</feature>
<keyword evidence="3 12" id="KW-0210">Decarboxylase</keyword>
<dbReference type="HAMAP" id="MF_02120">
    <property type="entry name" value="LysA"/>
    <property type="match status" value="1"/>
</dbReference>
<name>A0A4R7SSU5_9BACT</name>
<evidence type="ECO:0000313" key="17">
    <source>
        <dbReference type="EMBL" id="TDU81759.1"/>
    </source>
</evidence>
<dbReference type="SUPFAM" id="SSF50621">
    <property type="entry name" value="Alanine racemase C-terminal domain-like"/>
    <property type="match status" value="1"/>
</dbReference>
<dbReference type="InterPro" id="IPR022643">
    <property type="entry name" value="De-COase2_C"/>
</dbReference>
<evidence type="ECO:0000256" key="14">
    <source>
        <dbReference type="RuleBase" id="RU003738"/>
    </source>
</evidence>
<dbReference type="EMBL" id="SOCA01000001">
    <property type="protein sequence ID" value="TDU81759.1"/>
    <property type="molecule type" value="Genomic_DNA"/>
</dbReference>
<feature type="binding site" evidence="12">
    <location>
        <position position="421"/>
    </location>
    <ligand>
        <name>pyridoxal 5'-phosphate</name>
        <dbReference type="ChEBI" id="CHEBI:597326"/>
    </ligand>
</feature>
<feature type="binding site" evidence="12">
    <location>
        <position position="361"/>
    </location>
    <ligand>
        <name>substrate</name>
    </ligand>
</feature>
<comment type="caution">
    <text evidence="17">The sequence shown here is derived from an EMBL/GenBank/DDBJ whole genome shotgun (WGS) entry which is preliminary data.</text>
</comment>
<feature type="binding site" evidence="12">
    <location>
        <begin position="322"/>
        <end position="325"/>
    </location>
    <ligand>
        <name>pyridoxal 5'-phosphate</name>
        <dbReference type="ChEBI" id="CHEBI:597326"/>
    </ligand>
</feature>
<dbReference type="SUPFAM" id="SSF51419">
    <property type="entry name" value="PLP-binding barrel"/>
    <property type="match status" value="1"/>
</dbReference>
<dbReference type="InterPro" id="IPR022644">
    <property type="entry name" value="De-COase2_N"/>
</dbReference>
<keyword evidence="4 12" id="KW-0663">Pyridoxal phosphate</keyword>
<evidence type="ECO:0000256" key="2">
    <source>
        <dbReference type="ARBA" id="ARBA00022605"/>
    </source>
</evidence>
<evidence type="ECO:0000313" key="18">
    <source>
        <dbReference type="Proteomes" id="UP000295662"/>
    </source>
</evidence>
<dbReference type="UniPathway" id="UPA00034">
    <property type="reaction ID" value="UER00027"/>
</dbReference>
<dbReference type="NCBIfam" id="TIGR01048">
    <property type="entry name" value="lysA"/>
    <property type="match status" value="1"/>
</dbReference>
<dbReference type="FunFam" id="3.20.20.10:FF:000003">
    <property type="entry name" value="Diaminopimelate decarboxylase"/>
    <property type="match status" value="1"/>
</dbReference>
<evidence type="ECO:0000256" key="13">
    <source>
        <dbReference type="PIRSR" id="PIRSR600183-50"/>
    </source>
</evidence>
<evidence type="ECO:0000256" key="8">
    <source>
        <dbReference type="ARBA" id="ARBA00060643"/>
    </source>
</evidence>
<comment type="catalytic activity">
    <reaction evidence="7 12 14">
        <text>meso-2,6-diaminopimelate + H(+) = L-lysine + CO2</text>
        <dbReference type="Rhea" id="RHEA:15101"/>
        <dbReference type="ChEBI" id="CHEBI:15378"/>
        <dbReference type="ChEBI" id="CHEBI:16526"/>
        <dbReference type="ChEBI" id="CHEBI:32551"/>
        <dbReference type="ChEBI" id="CHEBI:57791"/>
        <dbReference type="EC" id="4.1.1.20"/>
    </reaction>
</comment>
<comment type="function">
    <text evidence="12">Specifically catalyzes the decarboxylation of meso-diaminopimelate (meso-DAP) to L-lysine.</text>
</comment>
<dbReference type="Gene3D" id="2.40.37.10">
    <property type="entry name" value="Lyase, Ornithine Decarboxylase, Chain A, domain 1"/>
    <property type="match status" value="1"/>
</dbReference>
<feature type="modified residue" description="N6-(pyridoxal phosphate)lysine" evidence="12 13">
    <location>
        <position position="94"/>
    </location>
</feature>
<dbReference type="InterPro" id="IPR000183">
    <property type="entry name" value="Orn/DAP/Arg_de-COase"/>
</dbReference>
<comment type="pathway">
    <text evidence="8 12 14">Amino-acid biosynthesis; L-lysine biosynthesis via DAP pathway; L-lysine from DL-2,6-diaminopimelate: step 1/1.</text>
</comment>
<dbReference type="GO" id="GO:0030170">
    <property type="term" value="F:pyridoxal phosphate binding"/>
    <property type="evidence" value="ECO:0007669"/>
    <property type="project" value="UniProtKB-UniRule"/>
</dbReference>
<keyword evidence="5 12" id="KW-0457">Lysine biosynthesis</keyword>
<dbReference type="AlphaFoldDB" id="A0A4R7SSU5"/>
<comment type="cofactor">
    <cofactor evidence="1 12 13 14">
        <name>pyridoxal 5'-phosphate</name>
        <dbReference type="ChEBI" id="CHEBI:597326"/>
    </cofactor>
</comment>
<feature type="binding site" evidence="12">
    <location>
        <position position="273"/>
    </location>
    <ligand>
        <name>pyridoxal 5'-phosphate</name>
        <dbReference type="ChEBI" id="CHEBI:597326"/>
    </ligand>
</feature>
<sequence length="464" mass="50889">MSQDYQRQKFHEEGLRRCGSGCTGDFSAYLPGPHMHSFRYTQGELFAENVSLQSLAEKHGTPLYVYSKATVTDHFTRLDAALSPLDHLICYAVKANSNLSILSTIAKLGGGFDIVSAGELYRVIKAGGDPRKCTFAGVGKTRDEIVYALEQGVYCINAESEAELRYINQVAGEIGKKAPVAVRVNPNVDAKTHAKITTGKSENKFGIEFENILEVYGRVAAEMPNLEIRGLQMHIGSQLTSVDPFVEAVKKVTPLVREVKEKHGIQFFSIGGGIGINYKQSLDSGDEAWWEENSEVHPLTVQAYAEAVVPHLAPLGLRILCEPGRFMVGNAGVLLTKVLYEKRGAAKTFKIVDAGMNDLIRPTLYEGWHLITPVKQPNTDEVEKVDVVGPICETGDFLAQNREIPLVKEGDYLAVLSAGAYGFTMASNYNTRPMPAEILVDGDKATVVRERQTLDDVLKGEHIA</sequence>
<dbReference type="PROSITE" id="PS00878">
    <property type="entry name" value="ODR_DC_2_1"/>
    <property type="match status" value="1"/>
</dbReference>
<feature type="binding site" evidence="12">
    <location>
        <position position="365"/>
    </location>
    <ligand>
        <name>substrate</name>
    </ligand>
</feature>
<feature type="binding site" evidence="12">
    <location>
        <position position="421"/>
    </location>
    <ligand>
        <name>substrate</name>
    </ligand>
</feature>
<dbReference type="Proteomes" id="UP000295662">
    <property type="component" value="Unassembled WGS sequence"/>
</dbReference>
<feature type="domain" description="Orn/DAP/Arg decarboxylase 2 N-terminal" evidence="16">
    <location>
        <begin position="70"/>
        <end position="328"/>
    </location>
</feature>
<dbReference type="Gene3D" id="3.20.20.10">
    <property type="entry name" value="Alanine racemase"/>
    <property type="match status" value="1"/>
</dbReference>
<evidence type="ECO:0000259" key="16">
    <source>
        <dbReference type="Pfam" id="PF02784"/>
    </source>
</evidence>